<dbReference type="PANTHER" id="PTHR42917:SF2">
    <property type="entry name" value="2,4-DIENOYL-COA REDUCTASE [(2E)-ENOYL-COA-PRODUCING]"/>
    <property type="match status" value="1"/>
</dbReference>
<keyword evidence="8" id="KW-0408">Iron</keyword>
<dbReference type="GO" id="GO:0046872">
    <property type="term" value="F:metal ion binding"/>
    <property type="evidence" value="ECO:0007669"/>
    <property type="project" value="UniProtKB-KW"/>
</dbReference>
<dbReference type="Gene3D" id="3.20.20.70">
    <property type="entry name" value="Aldolase class I"/>
    <property type="match status" value="1"/>
</dbReference>
<feature type="domain" description="FAD/NAD(P)-binding" evidence="11">
    <location>
        <begin position="385"/>
        <end position="608"/>
    </location>
</feature>
<dbReference type="GO" id="GO:0010181">
    <property type="term" value="F:FMN binding"/>
    <property type="evidence" value="ECO:0007669"/>
    <property type="project" value="InterPro"/>
</dbReference>
<keyword evidence="13" id="KW-1185">Reference proteome</keyword>
<dbReference type="GO" id="GO:0051536">
    <property type="term" value="F:iron-sulfur cluster binding"/>
    <property type="evidence" value="ECO:0007669"/>
    <property type="project" value="UniProtKB-KW"/>
</dbReference>
<name>A0A0R1XUL9_9LACO</name>
<evidence type="ECO:0000256" key="5">
    <source>
        <dbReference type="ARBA" id="ARBA00022643"/>
    </source>
</evidence>
<dbReference type="STRING" id="1423734.FC83_GL001431"/>
<proteinExistence type="inferred from homology"/>
<sequence>MPEFDKLFTLGHIGKLAIKNRVVMPAIGVNLARLNGEASNDIIRYYEERAKGGVGLIITEITRIDDETGVGTLKQLSVTSPAVLPQLQRLVDTVHKYDCKLFIQLHHPGRETSSRLLGGQQMVAPSAIADKQVQEVPRALTVAEIKDLIQKFINGATIAQAAGADGVELHAAHGYLLNEFLSPYANRRSDQYGGSLENRLRILHEIITGIKAACGADLPISVRISADEFVEGGLKIEDSIAIAQALEDYGADAINVSSGIYESQQTIIEPGNYPQGWKANLGTAIKKQVKIPVIAVDNIKTPAVAEQLLADGASDFVGIARANLADPNWTLKAKHGQANQITICIGCLLCIQAVMQGKHVVCAVNPRLGREREFSHLPKNGAGQTVAIIGGGPGGLAAAETLADRNFQVELFEQRPKLGGALTIASVPAHKEKIALFEQQLINQVQIRDNIHFHLGEKATVTGIQGLSPVGVFLATGARSIIPDLPGIHGDHVVTAEGYLAGQEPVKGSVVVIGSGMTGLEVAMKLATEGHQITIAEMQQKVGPGADSAAIAGIMAGLSHFEPTIMTDERLTAVTAAGVTLVNGTTGETTTVAADTVVLALGVHPDEAAMAPFVQAFADLKLIGDANLGRSIADAMKDGFTKAAAFNTYQPV</sequence>
<keyword evidence="7" id="KW-0560">Oxidoreductase</keyword>
<comment type="similarity">
    <text evidence="3">In the N-terminal section; belongs to the NADH:flavin oxidoreductase/NADH oxidase family.</text>
</comment>
<dbReference type="Pfam" id="PF00724">
    <property type="entry name" value="Oxidored_FMN"/>
    <property type="match status" value="1"/>
</dbReference>
<evidence type="ECO:0000256" key="8">
    <source>
        <dbReference type="ARBA" id="ARBA00023004"/>
    </source>
</evidence>
<evidence type="ECO:0000256" key="9">
    <source>
        <dbReference type="ARBA" id="ARBA00023014"/>
    </source>
</evidence>
<dbReference type="InterPro" id="IPR036188">
    <property type="entry name" value="FAD/NAD-bd_sf"/>
</dbReference>
<comment type="cofactor">
    <cofactor evidence="2">
        <name>[4Fe-4S] cluster</name>
        <dbReference type="ChEBI" id="CHEBI:49883"/>
    </cofactor>
</comment>
<dbReference type="CDD" id="cd02803">
    <property type="entry name" value="OYE_like_FMN_family"/>
    <property type="match status" value="1"/>
</dbReference>
<gene>
    <name evidence="12" type="ORF">FC83_GL001431</name>
</gene>
<dbReference type="InterPro" id="IPR023753">
    <property type="entry name" value="FAD/NAD-binding_dom"/>
</dbReference>
<reference evidence="12 13" key="1">
    <citation type="journal article" date="2015" name="Genome Announc.">
        <title>Expanding the biotechnology potential of lactobacilli through comparative genomics of 213 strains and associated genera.</title>
        <authorList>
            <person name="Sun Z."/>
            <person name="Harris H.M."/>
            <person name="McCann A."/>
            <person name="Guo C."/>
            <person name="Argimon S."/>
            <person name="Zhang W."/>
            <person name="Yang X."/>
            <person name="Jeffery I.B."/>
            <person name="Cooney J.C."/>
            <person name="Kagawa T.F."/>
            <person name="Liu W."/>
            <person name="Song Y."/>
            <person name="Salvetti E."/>
            <person name="Wrobel A."/>
            <person name="Rasinkangas P."/>
            <person name="Parkhill J."/>
            <person name="Rea M.C."/>
            <person name="O'Sullivan O."/>
            <person name="Ritari J."/>
            <person name="Douillard F.P."/>
            <person name="Paul Ross R."/>
            <person name="Yang R."/>
            <person name="Briner A.E."/>
            <person name="Felis G.E."/>
            <person name="de Vos W.M."/>
            <person name="Barrangou R."/>
            <person name="Klaenhammer T.R."/>
            <person name="Caufield P.W."/>
            <person name="Cui Y."/>
            <person name="Zhang H."/>
            <person name="O'Toole P.W."/>
        </authorList>
    </citation>
    <scope>NUCLEOTIDE SEQUENCE [LARGE SCALE GENOMIC DNA]</scope>
    <source>
        <strain evidence="12 13">DSM 18527</strain>
    </source>
</reference>
<evidence type="ECO:0000259" key="10">
    <source>
        <dbReference type="Pfam" id="PF00724"/>
    </source>
</evidence>
<dbReference type="eggNOG" id="COG0446">
    <property type="taxonomic scope" value="Bacteria"/>
</dbReference>
<dbReference type="RefSeq" id="WP_057002944.1">
    <property type="nucleotide sequence ID" value="NZ_AZGA01000087.1"/>
</dbReference>
<dbReference type="InterPro" id="IPR013785">
    <property type="entry name" value="Aldolase_TIM"/>
</dbReference>
<evidence type="ECO:0000256" key="4">
    <source>
        <dbReference type="ARBA" id="ARBA00022630"/>
    </source>
</evidence>
<evidence type="ECO:0000256" key="2">
    <source>
        <dbReference type="ARBA" id="ARBA00001966"/>
    </source>
</evidence>
<evidence type="ECO:0000256" key="7">
    <source>
        <dbReference type="ARBA" id="ARBA00023002"/>
    </source>
</evidence>
<evidence type="ECO:0000256" key="3">
    <source>
        <dbReference type="ARBA" id="ARBA00011048"/>
    </source>
</evidence>
<dbReference type="Proteomes" id="UP000051236">
    <property type="component" value="Unassembled WGS sequence"/>
</dbReference>
<evidence type="ECO:0000256" key="1">
    <source>
        <dbReference type="ARBA" id="ARBA00001917"/>
    </source>
</evidence>
<dbReference type="Gene3D" id="3.50.50.60">
    <property type="entry name" value="FAD/NAD(P)-binding domain"/>
    <property type="match status" value="1"/>
</dbReference>
<protein>
    <submittedName>
        <fullName evidence="12">NADH flavin oxidoreductase NADH oxidase</fullName>
    </submittedName>
</protein>
<dbReference type="GO" id="GO:0016491">
    <property type="term" value="F:oxidoreductase activity"/>
    <property type="evidence" value="ECO:0007669"/>
    <property type="project" value="UniProtKB-KW"/>
</dbReference>
<organism evidence="12 13">
    <name type="scientific">Agrilactobacillus composti DSM 18527 = JCM 14202</name>
    <dbReference type="NCBI Taxonomy" id="1423734"/>
    <lineage>
        <taxon>Bacteria</taxon>
        <taxon>Bacillati</taxon>
        <taxon>Bacillota</taxon>
        <taxon>Bacilli</taxon>
        <taxon>Lactobacillales</taxon>
        <taxon>Lactobacillaceae</taxon>
        <taxon>Agrilactobacillus</taxon>
    </lineage>
</organism>
<comment type="caution">
    <text evidence="12">The sequence shown here is derived from an EMBL/GenBank/DDBJ whole genome shotgun (WGS) entry which is preliminary data.</text>
</comment>
<dbReference type="Gene3D" id="3.40.50.720">
    <property type="entry name" value="NAD(P)-binding Rossmann-like Domain"/>
    <property type="match status" value="1"/>
</dbReference>
<dbReference type="SUPFAM" id="SSF51395">
    <property type="entry name" value="FMN-linked oxidoreductases"/>
    <property type="match status" value="1"/>
</dbReference>
<evidence type="ECO:0000259" key="11">
    <source>
        <dbReference type="Pfam" id="PF07992"/>
    </source>
</evidence>
<dbReference type="AlphaFoldDB" id="A0A0R1XUL9"/>
<dbReference type="InterPro" id="IPR051793">
    <property type="entry name" value="NADH:flavin_oxidoreductase"/>
</dbReference>
<accession>A0A0R1XUL9</accession>
<dbReference type="eggNOG" id="COG1902">
    <property type="taxonomic scope" value="Bacteria"/>
</dbReference>
<dbReference type="InterPro" id="IPR001155">
    <property type="entry name" value="OxRdtase_FMN_N"/>
</dbReference>
<keyword evidence="4" id="KW-0285">Flavoprotein</keyword>
<evidence type="ECO:0000313" key="12">
    <source>
        <dbReference type="EMBL" id="KRM30870.1"/>
    </source>
</evidence>
<keyword evidence="6" id="KW-0479">Metal-binding</keyword>
<keyword evidence="9" id="KW-0411">Iron-sulfur</keyword>
<comment type="cofactor">
    <cofactor evidence="1">
        <name>FMN</name>
        <dbReference type="ChEBI" id="CHEBI:58210"/>
    </cofactor>
</comment>
<dbReference type="PATRIC" id="fig|1423734.3.peg.1448"/>
<evidence type="ECO:0000256" key="6">
    <source>
        <dbReference type="ARBA" id="ARBA00022723"/>
    </source>
</evidence>
<dbReference type="SUPFAM" id="SSF51905">
    <property type="entry name" value="FAD/NAD(P)-binding domain"/>
    <property type="match status" value="1"/>
</dbReference>
<dbReference type="PRINTS" id="PR00368">
    <property type="entry name" value="FADPNR"/>
</dbReference>
<dbReference type="Pfam" id="PF07992">
    <property type="entry name" value="Pyr_redox_2"/>
    <property type="match status" value="1"/>
</dbReference>
<dbReference type="PANTHER" id="PTHR42917">
    <property type="entry name" value="2,4-DIENOYL-COA REDUCTASE"/>
    <property type="match status" value="1"/>
</dbReference>
<keyword evidence="5" id="KW-0288">FMN</keyword>
<feature type="domain" description="NADH:flavin oxidoreductase/NADH oxidase N-terminal" evidence="10">
    <location>
        <begin position="7"/>
        <end position="339"/>
    </location>
</feature>
<dbReference type="EMBL" id="AZGA01000087">
    <property type="protein sequence ID" value="KRM30870.1"/>
    <property type="molecule type" value="Genomic_DNA"/>
</dbReference>
<evidence type="ECO:0000313" key="13">
    <source>
        <dbReference type="Proteomes" id="UP000051236"/>
    </source>
</evidence>